<dbReference type="GO" id="GO:0005829">
    <property type="term" value="C:cytosol"/>
    <property type="evidence" value="ECO:0007669"/>
    <property type="project" value="TreeGrafter"/>
</dbReference>
<evidence type="ECO:0000259" key="6">
    <source>
        <dbReference type="Pfam" id="PF02826"/>
    </source>
</evidence>
<dbReference type="AlphaFoldDB" id="A0A8J7CKJ0"/>
<dbReference type="GO" id="GO:0016618">
    <property type="term" value="F:hydroxypyruvate reductase [NAD(P)H] activity"/>
    <property type="evidence" value="ECO:0007669"/>
    <property type="project" value="TreeGrafter"/>
</dbReference>
<evidence type="ECO:0000256" key="2">
    <source>
        <dbReference type="ARBA" id="ARBA00023002"/>
    </source>
</evidence>
<comment type="caution">
    <text evidence="7">The sequence shown here is derived from an EMBL/GenBank/DDBJ whole genome shotgun (WGS) entry which is preliminary data.</text>
</comment>
<dbReference type="InterPro" id="IPR036291">
    <property type="entry name" value="NAD(P)-bd_dom_sf"/>
</dbReference>
<organism evidence="7 8">
    <name type="scientific">Mangrovicoccus algicola</name>
    <dbReference type="NCBI Taxonomy" id="2771008"/>
    <lineage>
        <taxon>Bacteria</taxon>
        <taxon>Pseudomonadati</taxon>
        <taxon>Pseudomonadota</taxon>
        <taxon>Alphaproteobacteria</taxon>
        <taxon>Rhodobacterales</taxon>
        <taxon>Paracoccaceae</taxon>
        <taxon>Mangrovicoccus</taxon>
    </lineage>
</organism>
<dbReference type="PANTHER" id="PTHR10996:SF178">
    <property type="entry name" value="2-HYDROXYACID DEHYDROGENASE YGL185C-RELATED"/>
    <property type="match status" value="1"/>
</dbReference>
<evidence type="ECO:0000256" key="3">
    <source>
        <dbReference type="ARBA" id="ARBA00023027"/>
    </source>
</evidence>
<keyword evidence="3" id="KW-0520">NAD</keyword>
<comment type="similarity">
    <text evidence="1 4">Belongs to the D-isomer specific 2-hydroxyacid dehydrogenase family.</text>
</comment>
<dbReference type="RefSeq" id="WP_193182961.1">
    <property type="nucleotide sequence ID" value="NZ_JACVXA010000034.1"/>
</dbReference>
<dbReference type="PROSITE" id="PS00671">
    <property type="entry name" value="D_2_HYDROXYACID_DH_3"/>
    <property type="match status" value="1"/>
</dbReference>
<dbReference type="InterPro" id="IPR029753">
    <property type="entry name" value="D-isomer_DH_CS"/>
</dbReference>
<evidence type="ECO:0000313" key="7">
    <source>
        <dbReference type="EMBL" id="MBE3638881.1"/>
    </source>
</evidence>
<evidence type="ECO:0000259" key="5">
    <source>
        <dbReference type="Pfam" id="PF00389"/>
    </source>
</evidence>
<dbReference type="Gene3D" id="3.40.50.720">
    <property type="entry name" value="NAD(P)-binding Rossmann-like Domain"/>
    <property type="match status" value="2"/>
</dbReference>
<dbReference type="InterPro" id="IPR006139">
    <property type="entry name" value="D-isomer_2_OHA_DH_cat_dom"/>
</dbReference>
<dbReference type="Pfam" id="PF02826">
    <property type="entry name" value="2-Hacid_dh_C"/>
    <property type="match status" value="1"/>
</dbReference>
<dbReference type="CDD" id="cd12175">
    <property type="entry name" value="2-Hacid_dh_11"/>
    <property type="match status" value="1"/>
</dbReference>
<name>A0A8J7CKJ0_9RHOB</name>
<dbReference type="InterPro" id="IPR006140">
    <property type="entry name" value="D-isomer_DH_NAD-bd"/>
</dbReference>
<reference evidence="7" key="1">
    <citation type="submission" date="2020-09" db="EMBL/GenBank/DDBJ databases">
        <title>A novel bacterium of genus Mangrovicoccus, isolated from South China Sea.</title>
        <authorList>
            <person name="Huang H."/>
            <person name="Mo K."/>
            <person name="Hu Y."/>
        </authorList>
    </citation>
    <scope>NUCLEOTIDE SEQUENCE</scope>
    <source>
        <strain evidence="7">HB182678</strain>
    </source>
</reference>
<dbReference type="Pfam" id="PF00389">
    <property type="entry name" value="2-Hacid_dh"/>
    <property type="match status" value="1"/>
</dbReference>
<feature type="domain" description="D-isomer specific 2-hydroxyacid dehydrogenase NAD-binding" evidence="6">
    <location>
        <begin position="109"/>
        <end position="283"/>
    </location>
</feature>
<gene>
    <name evidence="7" type="ORF">ICN82_11775</name>
</gene>
<sequence length="322" mass="34009">MPHGPVAILDPASPGMRARLADLCPDFDLRVAEGPDPAQFAAALDGARYAVTRGLRLPAELLERAPALRLIHQWGTGIDGIPLEAARARGIAVMRSPGMNAPTVAEAAVALMLATLRRLPAVQAAFRAGRWDMPDLWRQARDLGACRVGLVGMGAIGRETARRLAGFGCEIAYTRPSGPDPALDLPFRSFDDLLGWSDVLSLHLPLTPGTRHMVGAAAIARMKPGAVLINTARGGLVDEAALVAALRDGRIGAAGLDVFETEPVAGPNPLLEMENTVTLPHVAGRTLDNFDRMVRHWAGNIRAHATGGQIDPACIVSPGDGR</sequence>
<proteinExistence type="inferred from homology"/>
<evidence type="ECO:0000256" key="1">
    <source>
        <dbReference type="ARBA" id="ARBA00005854"/>
    </source>
</evidence>
<evidence type="ECO:0000313" key="8">
    <source>
        <dbReference type="Proteomes" id="UP000609121"/>
    </source>
</evidence>
<evidence type="ECO:0000256" key="4">
    <source>
        <dbReference type="RuleBase" id="RU003719"/>
    </source>
</evidence>
<dbReference type="GO" id="GO:0030267">
    <property type="term" value="F:glyoxylate reductase (NADPH) activity"/>
    <property type="evidence" value="ECO:0007669"/>
    <property type="project" value="TreeGrafter"/>
</dbReference>
<dbReference type="PROSITE" id="PS00670">
    <property type="entry name" value="D_2_HYDROXYACID_DH_2"/>
    <property type="match status" value="1"/>
</dbReference>
<dbReference type="InterPro" id="IPR050223">
    <property type="entry name" value="D-isomer_2-hydroxyacid_DH"/>
</dbReference>
<keyword evidence="8" id="KW-1185">Reference proteome</keyword>
<dbReference type="Proteomes" id="UP000609121">
    <property type="component" value="Unassembled WGS sequence"/>
</dbReference>
<dbReference type="PANTHER" id="PTHR10996">
    <property type="entry name" value="2-HYDROXYACID DEHYDROGENASE-RELATED"/>
    <property type="match status" value="1"/>
</dbReference>
<feature type="domain" description="D-isomer specific 2-hydroxyacid dehydrogenase catalytic" evidence="5">
    <location>
        <begin position="6"/>
        <end position="309"/>
    </location>
</feature>
<dbReference type="FunFam" id="3.40.50.720:FF:000203">
    <property type="entry name" value="D-3-phosphoglycerate dehydrogenase (SerA)"/>
    <property type="match status" value="1"/>
</dbReference>
<evidence type="ECO:0008006" key="9">
    <source>
        <dbReference type="Google" id="ProtNLM"/>
    </source>
</evidence>
<dbReference type="EMBL" id="JACVXA010000034">
    <property type="protein sequence ID" value="MBE3638881.1"/>
    <property type="molecule type" value="Genomic_DNA"/>
</dbReference>
<dbReference type="SUPFAM" id="SSF52283">
    <property type="entry name" value="Formate/glycerate dehydrogenase catalytic domain-like"/>
    <property type="match status" value="1"/>
</dbReference>
<accession>A0A8J7CKJ0</accession>
<keyword evidence="2 4" id="KW-0560">Oxidoreductase</keyword>
<dbReference type="SUPFAM" id="SSF51735">
    <property type="entry name" value="NAD(P)-binding Rossmann-fold domains"/>
    <property type="match status" value="1"/>
</dbReference>
<dbReference type="GO" id="GO:0051287">
    <property type="term" value="F:NAD binding"/>
    <property type="evidence" value="ECO:0007669"/>
    <property type="project" value="InterPro"/>
</dbReference>
<protein>
    <recommendedName>
        <fullName evidence="9">3-phosphoglycerate dehydrogenase</fullName>
    </recommendedName>
</protein>